<keyword evidence="1 5" id="KW-0489">Methyltransferase</keyword>
<dbReference type="Gene3D" id="1.10.8.10">
    <property type="entry name" value="DNA helicase RuvA subunit, C-terminal domain"/>
    <property type="match status" value="1"/>
</dbReference>
<evidence type="ECO:0000256" key="2">
    <source>
        <dbReference type="ARBA" id="ARBA00022679"/>
    </source>
</evidence>
<dbReference type="SUPFAM" id="SSF53335">
    <property type="entry name" value="S-adenosyl-L-methionine-dependent methyltransferases"/>
    <property type="match status" value="1"/>
</dbReference>
<comment type="caution">
    <text evidence="8">The sequence shown here is derived from an EMBL/GenBank/DDBJ whole genome shotgun (WGS) entry which is preliminary data.</text>
</comment>
<feature type="domain" description="Methyltransferase small" evidence="6">
    <location>
        <begin position="120"/>
        <end position="196"/>
    </location>
</feature>
<feature type="binding site" evidence="5">
    <location>
        <position position="193"/>
    </location>
    <ligand>
        <name>S-adenosyl-L-methionine</name>
        <dbReference type="ChEBI" id="CHEBI:59789"/>
    </ligand>
</feature>
<dbReference type="InterPro" id="IPR040758">
    <property type="entry name" value="PrmC_N"/>
</dbReference>
<feature type="binding site" evidence="5">
    <location>
        <position position="179"/>
    </location>
    <ligand>
        <name>S-adenosyl-L-methionine</name>
        <dbReference type="ChEBI" id="CHEBI:59789"/>
    </ligand>
</feature>
<sequence length="288" mass="29405">MSTQAPLTIGGLRRMLADRLAQAGIDGPDRDAGLLLGHALGASAAALRANANDPVETVPAAHAEALVAQRLSGVPVARLVGEKEFWSLSFALSEDTLVPRPDTETVVEAALALVADRQAPLRVLDLGTGSGAILAALLVELPGAFGVGVDRAEGAARTARDNLARAGVAGRACVVVGDWAGALPGGFDLVVSNPPYIPSIDIVGLAIEVRDNDPLAALDGGPDGLDSYREIIREAGRLLVSGGHLVLELGIGQEADVATLLRGEGLETLGPARCDLGGIARALSARRP</sequence>
<keyword evidence="9" id="KW-1185">Reference proteome</keyword>
<dbReference type="RefSeq" id="WP_188581731.1">
    <property type="nucleotide sequence ID" value="NZ_BMCT01000006.1"/>
</dbReference>
<evidence type="ECO:0000313" key="8">
    <source>
        <dbReference type="EMBL" id="GGF75480.1"/>
    </source>
</evidence>
<dbReference type="NCBIfam" id="TIGR00536">
    <property type="entry name" value="hemK_fam"/>
    <property type="match status" value="1"/>
</dbReference>
<dbReference type="InterPro" id="IPR007848">
    <property type="entry name" value="Small_mtfrase_dom"/>
</dbReference>
<reference evidence="8" key="2">
    <citation type="submission" date="2020-09" db="EMBL/GenBank/DDBJ databases">
        <authorList>
            <person name="Sun Q."/>
            <person name="Sedlacek I."/>
        </authorList>
    </citation>
    <scope>NUCLEOTIDE SEQUENCE</scope>
    <source>
        <strain evidence="8">CCM 7897</strain>
    </source>
</reference>
<evidence type="ECO:0000256" key="3">
    <source>
        <dbReference type="ARBA" id="ARBA00022691"/>
    </source>
</evidence>
<dbReference type="Pfam" id="PF05175">
    <property type="entry name" value="MTS"/>
    <property type="match status" value="1"/>
</dbReference>
<dbReference type="NCBIfam" id="TIGR03534">
    <property type="entry name" value="RF_mod_PrmC"/>
    <property type="match status" value="1"/>
</dbReference>
<dbReference type="Proteomes" id="UP000606044">
    <property type="component" value="Unassembled WGS sequence"/>
</dbReference>
<dbReference type="GO" id="GO:0102559">
    <property type="term" value="F:peptide chain release factor N(5)-glutamine methyltransferase activity"/>
    <property type="evidence" value="ECO:0007669"/>
    <property type="project" value="UniProtKB-EC"/>
</dbReference>
<accession>A0A917FH38</accession>
<evidence type="ECO:0000259" key="7">
    <source>
        <dbReference type="Pfam" id="PF17827"/>
    </source>
</evidence>
<name>A0A917FH38_9HYPH</name>
<evidence type="ECO:0000256" key="1">
    <source>
        <dbReference type="ARBA" id="ARBA00022603"/>
    </source>
</evidence>
<evidence type="ECO:0000256" key="4">
    <source>
        <dbReference type="ARBA" id="ARBA00048391"/>
    </source>
</evidence>
<feature type="binding site" evidence="5">
    <location>
        <position position="150"/>
    </location>
    <ligand>
        <name>S-adenosyl-L-methionine</name>
        <dbReference type="ChEBI" id="CHEBI:59789"/>
    </ligand>
</feature>
<evidence type="ECO:0000313" key="9">
    <source>
        <dbReference type="Proteomes" id="UP000606044"/>
    </source>
</evidence>
<feature type="binding site" evidence="5">
    <location>
        <begin position="127"/>
        <end position="131"/>
    </location>
    <ligand>
        <name>S-adenosyl-L-methionine</name>
        <dbReference type="ChEBI" id="CHEBI:59789"/>
    </ligand>
</feature>
<dbReference type="EC" id="2.1.1.297" evidence="5"/>
<dbReference type="CDD" id="cd02440">
    <property type="entry name" value="AdoMet_MTases"/>
    <property type="match status" value="1"/>
</dbReference>
<dbReference type="PANTHER" id="PTHR18895:SF74">
    <property type="entry name" value="MTRF1L RELEASE FACTOR GLUTAMINE METHYLTRANSFERASE"/>
    <property type="match status" value="1"/>
</dbReference>
<dbReference type="InterPro" id="IPR029063">
    <property type="entry name" value="SAM-dependent_MTases_sf"/>
</dbReference>
<evidence type="ECO:0000256" key="5">
    <source>
        <dbReference type="HAMAP-Rule" id="MF_02126"/>
    </source>
</evidence>
<proteinExistence type="inferred from homology"/>
<dbReference type="GO" id="GO:0003676">
    <property type="term" value="F:nucleic acid binding"/>
    <property type="evidence" value="ECO:0007669"/>
    <property type="project" value="InterPro"/>
</dbReference>
<comment type="function">
    <text evidence="5">Methylates the class 1 translation termination release factors RF1/PrfA and RF2/PrfB on the glutamine residue of the universally conserved GGQ motif.</text>
</comment>
<organism evidence="8 9">
    <name type="scientific">Azorhizobium oxalatiphilum</name>
    <dbReference type="NCBI Taxonomy" id="980631"/>
    <lineage>
        <taxon>Bacteria</taxon>
        <taxon>Pseudomonadati</taxon>
        <taxon>Pseudomonadota</taxon>
        <taxon>Alphaproteobacteria</taxon>
        <taxon>Hyphomicrobiales</taxon>
        <taxon>Xanthobacteraceae</taxon>
        <taxon>Azorhizobium</taxon>
    </lineage>
</organism>
<keyword evidence="3 5" id="KW-0949">S-adenosyl-L-methionine</keyword>
<dbReference type="HAMAP" id="MF_02126">
    <property type="entry name" value="RF_methyltr_PrmC"/>
    <property type="match status" value="1"/>
</dbReference>
<dbReference type="InterPro" id="IPR002052">
    <property type="entry name" value="DNA_methylase_N6_adenine_CS"/>
</dbReference>
<evidence type="ECO:0000259" key="6">
    <source>
        <dbReference type="Pfam" id="PF05175"/>
    </source>
</evidence>
<dbReference type="GO" id="GO:0032259">
    <property type="term" value="P:methylation"/>
    <property type="evidence" value="ECO:0007669"/>
    <property type="project" value="UniProtKB-KW"/>
</dbReference>
<dbReference type="InterPro" id="IPR004556">
    <property type="entry name" value="HemK-like"/>
</dbReference>
<dbReference type="Pfam" id="PF17827">
    <property type="entry name" value="PrmC_N"/>
    <property type="match status" value="1"/>
</dbReference>
<comment type="similarity">
    <text evidence="5">Belongs to the protein N5-glutamine methyltransferase family. PrmC subfamily.</text>
</comment>
<dbReference type="PROSITE" id="PS00092">
    <property type="entry name" value="N6_MTASE"/>
    <property type="match status" value="1"/>
</dbReference>
<dbReference type="InterPro" id="IPR019874">
    <property type="entry name" value="RF_methyltr_PrmC"/>
</dbReference>
<gene>
    <name evidence="5 8" type="primary">prmC</name>
    <name evidence="8" type="ORF">GCM10007301_39250</name>
</gene>
<dbReference type="AlphaFoldDB" id="A0A917FH38"/>
<dbReference type="PANTHER" id="PTHR18895">
    <property type="entry name" value="HEMK METHYLTRANSFERASE"/>
    <property type="match status" value="1"/>
</dbReference>
<dbReference type="EMBL" id="BMCT01000006">
    <property type="protein sequence ID" value="GGF75480.1"/>
    <property type="molecule type" value="Genomic_DNA"/>
</dbReference>
<dbReference type="InterPro" id="IPR050320">
    <property type="entry name" value="N5-glutamine_MTase"/>
</dbReference>
<reference evidence="8" key="1">
    <citation type="journal article" date="2014" name="Int. J. Syst. Evol. Microbiol.">
        <title>Complete genome sequence of Corynebacterium casei LMG S-19264T (=DSM 44701T), isolated from a smear-ripened cheese.</title>
        <authorList>
            <consortium name="US DOE Joint Genome Institute (JGI-PGF)"/>
            <person name="Walter F."/>
            <person name="Albersmeier A."/>
            <person name="Kalinowski J."/>
            <person name="Ruckert C."/>
        </authorList>
    </citation>
    <scope>NUCLEOTIDE SEQUENCE</scope>
    <source>
        <strain evidence="8">CCM 7897</strain>
    </source>
</reference>
<dbReference type="Gene3D" id="3.40.50.150">
    <property type="entry name" value="Vaccinia Virus protein VP39"/>
    <property type="match status" value="1"/>
</dbReference>
<comment type="catalytic activity">
    <reaction evidence="4 5">
        <text>L-glutaminyl-[peptide chain release factor] + S-adenosyl-L-methionine = N(5)-methyl-L-glutaminyl-[peptide chain release factor] + S-adenosyl-L-homocysteine + H(+)</text>
        <dbReference type="Rhea" id="RHEA:42896"/>
        <dbReference type="Rhea" id="RHEA-COMP:10271"/>
        <dbReference type="Rhea" id="RHEA-COMP:10272"/>
        <dbReference type="ChEBI" id="CHEBI:15378"/>
        <dbReference type="ChEBI" id="CHEBI:30011"/>
        <dbReference type="ChEBI" id="CHEBI:57856"/>
        <dbReference type="ChEBI" id="CHEBI:59789"/>
        <dbReference type="ChEBI" id="CHEBI:61891"/>
        <dbReference type="EC" id="2.1.1.297"/>
    </reaction>
</comment>
<protein>
    <recommendedName>
        <fullName evidence="5">Release factor glutamine methyltransferase</fullName>
        <shortName evidence="5">RF MTase</shortName>
        <ecNumber evidence="5">2.1.1.297</ecNumber>
    </recommendedName>
    <alternativeName>
        <fullName evidence="5">N5-glutamine methyltransferase PrmC</fullName>
    </alternativeName>
    <alternativeName>
        <fullName evidence="5">Protein-(glutamine-N5) MTase PrmC</fullName>
    </alternativeName>
    <alternativeName>
        <fullName evidence="5">Protein-glutamine N-methyltransferase PrmC</fullName>
    </alternativeName>
</protein>
<feature type="domain" description="Release factor glutamine methyltransferase N-terminal" evidence="7">
    <location>
        <begin position="14"/>
        <end position="81"/>
    </location>
</feature>
<keyword evidence="2 5" id="KW-0808">Transferase</keyword>
<feature type="binding site" evidence="5">
    <location>
        <begin position="193"/>
        <end position="196"/>
    </location>
    <ligand>
        <name>substrate</name>
    </ligand>
</feature>